<dbReference type="Pfam" id="PF01652">
    <property type="entry name" value="IF4E"/>
    <property type="match status" value="1"/>
</dbReference>
<organism evidence="8 9">
    <name type="scientific">Drosophila rubida</name>
    <dbReference type="NCBI Taxonomy" id="30044"/>
    <lineage>
        <taxon>Eukaryota</taxon>
        <taxon>Metazoa</taxon>
        <taxon>Ecdysozoa</taxon>
        <taxon>Arthropoda</taxon>
        <taxon>Hexapoda</taxon>
        <taxon>Insecta</taxon>
        <taxon>Pterygota</taxon>
        <taxon>Neoptera</taxon>
        <taxon>Endopterygota</taxon>
        <taxon>Diptera</taxon>
        <taxon>Brachycera</taxon>
        <taxon>Muscomorpha</taxon>
        <taxon>Ephydroidea</taxon>
        <taxon>Drosophilidae</taxon>
        <taxon>Drosophila</taxon>
    </lineage>
</organism>
<evidence type="ECO:0000313" key="8">
    <source>
        <dbReference type="EMBL" id="KAH8386662.1"/>
    </source>
</evidence>
<sequence length="184" mass="21327">EVLIKHPLQYVWTLWYLENDRTKSWEDMQNEITSFDTVEDFWSLYNHIKPPSEIKLGSDYSLFKKGIRPMWEDAANNNGGRWVMALNKILKDDLDKLWLDVLLCLIGEVFDRYDEICGAVVNIRGKSNKISIWTANGNNKEAVLEIGHKLRDALRLGPQNLLQYQLHKDAMAKQGSNVKSTFTL</sequence>
<evidence type="ECO:0000256" key="5">
    <source>
        <dbReference type="ARBA" id="ARBA00022917"/>
    </source>
</evidence>
<keyword evidence="9" id="KW-1185">Reference proteome</keyword>
<dbReference type="AlphaFoldDB" id="A0AAD4K9X6"/>
<dbReference type="PANTHER" id="PTHR11960:SF8">
    <property type="entry name" value="EUKARYOTIC TRANSLATION INITIATION FACTOR 4E1-RELATED"/>
    <property type="match status" value="1"/>
</dbReference>
<evidence type="ECO:0000256" key="7">
    <source>
        <dbReference type="RuleBase" id="RU004374"/>
    </source>
</evidence>
<gene>
    <name evidence="8" type="ORF">KR093_001832</name>
</gene>
<evidence type="ECO:0000256" key="3">
    <source>
        <dbReference type="ARBA" id="ARBA00022845"/>
    </source>
</evidence>
<evidence type="ECO:0000256" key="1">
    <source>
        <dbReference type="ARBA" id="ARBA00009860"/>
    </source>
</evidence>
<comment type="similarity">
    <text evidence="1 7">Belongs to the eukaryotic initiation factor 4E family.</text>
</comment>
<dbReference type="Gene3D" id="3.30.760.10">
    <property type="entry name" value="RNA Cap, Translation Initiation Factor Eif4e"/>
    <property type="match status" value="1"/>
</dbReference>
<accession>A0AAD4K9X6</accession>
<evidence type="ECO:0000256" key="6">
    <source>
        <dbReference type="ARBA" id="ARBA00032656"/>
    </source>
</evidence>
<evidence type="ECO:0000313" key="9">
    <source>
        <dbReference type="Proteomes" id="UP001200034"/>
    </source>
</evidence>
<dbReference type="InterPro" id="IPR019770">
    <property type="entry name" value="TIF_eIF_4E_CS"/>
</dbReference>
<dbReference type="SUPFAM" id="SSF55418">
    <property type="entry name" value="eIF4e-like"/>
    <property type="match status" value="1"/>
</dbReference>
<comment type="caution">
    <text evidence="8">The sequence shown here is derived from an EMBL/GenBank/DDBJ whole genome shotgun (WGS) entry which is preliminary data.</text>
</comment>
<keyword evidence="2 7" id="KW-0396">Initiation factor</keyword>
<evidence type="ECO:0000256" key="4">
    <source>
        <dbReference type="ARBA" id="ARBA00022884"/>
    </source>
</evidence>
<name>A0AAD4K9X6_9MUSC</name>
<keyword evidence="5 7" id="KW-0648">Protein biosynthesis</keyword>
<dbReference type="PROSITE" id="PS00813">
    <property type="entry name" value="IF4E"/>
    <property type="match status" value="1"/>
</dbReference>
<keyword evidence="3" id="KW-0810">Translation regulation</keyword>
<evidence type="ECO:0000256" key="2">
    <source>
        <dbReference type="ARBA" id="ARBA00022540"/>
    </source>
</evidence>
<reference evidence="8" key="1">
    <citation type="journal article" date="2021" name="Mol. Ecol. Resour.">
        <title>Phylogenomic analyses of the genus Drosophila reveals genomic signals of climate adaptation.</title>
        <authorList>
            <person name="Li F."/>
            <person name="Rane R.V."/>
            <person name="Luria V."/>
            <person name="Xiong Z."/>
            <person name="Chen J."/>
            <person name="Li Z."/>
            <person name="Catullo R.A."/>
            <person name="Griffin P.C."/>
            <person name="Schiffer M."/>
            <person name="Pearce S."/>
            <person name="Lee S.F."/>
            <person name="McElroy K."/>
            <person name="Stocker A."/>
            <person name="Shirriffs J."/>
            <person name="Cockerell F."/>
            <person name="Coppin C."/>
            <person name="Sgro C.M."/>
            <person name="Karger A."/>
            <person name="Cain J.W."/>
            <person name="Weber J.A."/>
            <person name="Santpere G."/>
            <person name="Kirschner M.W."/>
            <person name="Hoffmann A.A."/>
            <person name="Oakeshott J.G."/>
            <person name="Zhang G."/>
        </authorList>
    </citation>
    <scope>NUCLEOTIDE SEQUENCE</scope>
    <source>
        <strain evidence="8">BGI-SZ-2011g</strain>
    </source>
</reference>
<dbReference type="EMBL" id="JAJJHW010000095">
    <property type="protein sequence ID" value="KAH8386662.1"/>
    <property type="molecule type" value="Genomic_DNA"/>
</dbReference>
<dbReference type="FunFam" id="3.30.760.10:FF:000010">
    <property type="entry name" value="Eukaryotic translation initiation factor 4E1"/>
    <property type="match status" value="1"/>
</dbReference>
<feature type="non-terminal residue" evidence="8">
    <location>
        <position position="1"/>
    </location>
</feature>
<dbReference type="GO" id="GO:0003743">
    <property type="term" value="F:translation initiation factor activity"/>
    <property type="evidence" value="ECO:0007669"/>
    <property type="project" value="UniProtKB-KW"/>
</dbReference>
<proteinExistence type="inferred from homology"/>
<keyword evidence="4 7" id="KW-0694">RNA-binding</keyword>
<dbReference type="Proteomes" id="UP001200034">
    <property type="component" value="Unassembled WGS sequence"/>
</dbReference>
<dbReference type="GO" id="GO:0000340">
    <property type="term" value="F:RNA 7-methylguanosine cap binding"/>
    <property type="evidence" value="ECO:0007669"/>
    <property type="project" value="TreeGrafter"/>
</dbReference>
<dbReference type="GO" id="GO:0006417">
    <property type="term" value="P:regulation of translation"/>
    <property type="evidence" value="ECO:0007669"/>
    <property type="project" value="UniProtKB-KW"/>
</dbReference>
<dbReference type="GO" id="GO:0016281">
    <property type="term" value="C:eukaryotic translation initiation factor 4F complex"/>
    <property type="evidence" value="ECO:0007669"/>
    <property type="project" value="TreeGrafter"/>
</dbReference>
<dbReference type="InterPro" id="IPR001040">
    <property type="entry name" value="TIF_eIF_4E"/>
</dbReference>
<dbReference type="InterPro" id="IPR023398">
    <property type="entry name" value="TIF_eIF4e-like"/>
</dbReference>
<protein>
    <recommendedName>
        <fullName evidence="6">eIF-4F 25 kDa subunit</fullName>
    </recommendedName>
</protein>
<dbReference type="PANTHER" id="PTHR11960">
    <property type="entry name" value="EUKARYOTIC TRANSLATION INITIATION FACTOR 4E RELATED"/>
    <property type="match status" value="1"/>
</dbReference>